<keyword evidence="2" id="KW-1185">Reference proteome</keyword>
<accession>A0A8B8EIK7</accession>
<dbReference type="KEGG" id="cvn:111134497"/>
<keyword evidence="1" id="KW-0472">Membrane</keyword>
<name>A0A8B8EIK7_CRAVI</name>
<dbReference type="PANTHER" id="PTHR10974">
    <property type="entry name" value="FI08016P-RELATED"/>
    <property type="match status" value="1"/>
</dbReference>
<evidence type="ECO:0000313" key="3">
    <source>
        <dbReference type="RefSeq" id="XP_022339278.1"/>
    </source>
</evidence>
<keyword evidence="1" id="KW-1133">Transmembrane helix</keyword>
<dbReference type="AlphaFoldDB" id="A0A8B8EIK7"/>
<organism evidence="2 3">
    <name type="scientific">Crassostrea virginica</name>
    <name type="common">Eastern oyster</name>
    <dbReference type="NCBI Taxonomy" id="6565"/>
    <lineage>
        <taxon>Eukaryota</taxon>
        <taxon>Metazoa</taxon>
        <taxon>Spiralia</taxon>
        <taxon>Lophotrochozoa</taxon>
        <taxon>Mollusca</taxon>
        <taxon>Bivalvia</taxon>
        <taxon>Autobranchia</taxon>
        <taxon>Pteriomorphia</taxon>
        <taxon>Ostreida</taxon>
        <taxon>Ostreoidea</taxon>
        <taxon>Ostreidae</taxon>
        <taxon>Crassostrea</taxon>
    </lineage>
</organism>
<reference evidence="3" key="1">
    <citation type="submission" date="2025-08" db="UniProtKB">
        <authorList>
            <consortium name="RefSeq"/>
        </authorList>
    </citation>
    <scope>IDENTIFICATION</scope>
    <source>
        <tissue evidence="3">Whole sample</tissue>
    </source>
</reference>
<feature type="transmembrane region" description="Helical" evidence="1">
    <location>
        <begin position="40"/>
        <end position="57"/>
    </location>
</feature>
<dbReference type="Proteomes" id="UP000694844">
    <property type="component" value="Chromosome 5"/>
</dbReference>
<dbReference type="OrthoDB" id="413313at2759"/>
<dbReference type="FunFam" id="3.40.720.10:FF:000017">
    <property type="entry name" value="Predicted protein"/>
    <property type="match status" value="1"/>
</dbReference>
<dbReference type="Pfam" id="PF02995">
    <property type="entry name" value="DUF229"/>
    <property type="match status" value="1"/>
</dbReference>
<dbReference type="Gene3D" id="3.40.720.10">
    <property type="entry name" value="Alkaline Phosphatase, subunit A"/>
    <property type="match status" value="1"/>
</dbReference>
<dbReference type="InterPro" id="IPR017850">
    <property type="entry name" value="Alkaline_phosphatase_core_sf"/>
</dbReference>
<proteinExistence type="predicted"/>
<dbReference type="CDD" id="cd16021">
    <property type="entry name" value="ALP_like"/>
    <property type="match status" value="1"/>
</dbReference>
<sequence>MSITRCQMVTRLQRLQKSNTRMFHRTLAAWKSMKTLCLRYKKTLILLIGLYVLYWIHKTFHQEVEYIFMNENTNKKCEIPYLDSNDKSIAKFYRHLDPIKCEQSSDLVFVDSKGFLRVNHTAISDSGYNGVSCSFRIVKRVGDYDVEKEEEVSFEKAAYVSADFFLVRCKSDKNRIVYEKLHHSIDFKTRLKQYQLLNESKENLNVYIFGMDSLSRLAAERTIPTTLRYIEQDLGGYIMKGYTKVGVNTFPNLVSMLTGKVCYSTELPPYKEHLDPYPFLWKNFTNSGYATMFAEDLPGMGSFSYWKGFKEQPTMHYMRPFYLAIDKFDLPDTDDGYMGWENINIHLGFNSALCVKNTPKHHFYMNYYKQFIEFYGNKRKFALGWLNELTHEYANLVQLADRDYMLFFKWLKESGRLDHSILILMSDHGIMQKAIKNTLAGRTENRMPIFAIVIPPHLKTKYPHIPRNLKTNTKRLTTVFDVHETLVDILESDFQRSKNPVNEHGKLPRGISLFREIPERRSCDDAAIPGDYCVCNSYEPMDAKSAISKDIGQFLVSHINEDLAKHGNKCAKLRLFQIKDTFFVKSNLQRKEEKEAFTLKKFYMSDPPVKQYLCVFVTTPGNALFEAIVSTNDGGSYDVIGSVNRVNKYGNQSWCIEDKFTKPLCFCS</sequence>
<evidence type="ECO:0000313" key="2">
    <source>
        <dbReference type="Proteomes" id="UP000694844"/>
    </source>
</evidence>
<evidence type="ECO:0000256" key="1">
    <source>
        <dbReference type="SAM" id="Phobius"/>
    </source>
</evidence>
<dbReference type="GeneID" id="111134497"/>
<protein>
    <submittedName>
        <fullName evidence="3">Uncharacterized protein LOC111134497 isoform X1</fullName>
    </submittedName>
</protein>
<dbReference type="SUPFAM" id="SSF53649">
    <property type="entry name" value="Alkaline phosphatase-like"/>
    <property type="match status" value="1"/>
</dbReference>
<keyword evidence="1" id="KW-0812">Transmembrane</keyword>
<dbReference type="InterPro" id="IPR004245">
    <property type="entry name" value="DUF229"/>
</dbReference>
<dbReference type="GO" id="GO:0005615">
    <property type="term" value="C:extracellular space"/>
    <property type="evidence" value="ECO:0007669"/>
    <property type="project" value="TreeGrafter"/>
</dbReference>
<dbReference type="PANTHER" id="PTHR10974:SF1">
    <property type="entry name" value="FI08016P-RELATED"/>
    <property type="match status" value="1"/>
</dbReference>
<gene>
    <name evidence="3" type="primary">LOC111134497</name>
</gene>
<dbReference type="RefSeq" id="XP_022339278.1">
    <property type="nucleotide sequence ID" value="XM_022483570.1"/>
</dbReference>